<dbReference type="GO" id="GO:0006396">
    <property type="term" value="P:RNA processing"/>
    <property type="evidence" value="ECO:0007669"/>
    <property type="project" value="InterPro"/>
</dbReference>
<dbReference type="Gene3D" id="1.10.10.790">
    <property type="entry name" value="Surp module"/>
    <property type="match status" value="2"/>
</dbReference>
<keyword evidence="3" id="KW-1185">Reference proteome</keyword>
<name>G7YB24_CLOSI</name>
<dbReference type="PROSITE" id="PS50128">
    <property type="entry name" value="SURP"/>
    <property type="match status" value="2"/>
</dbReference>
<dbReference type="AlphaFoldDB" id="G7YB24"/>
<reference evidence="2" key="1">
    <citation type="journal article" date="2011" name="Genome Biol.">
        <title>The draft genome of the carcinogenic human liver fluke Clonorchis sinensis.</title>
        <authorList>
            <person name="Wang X."/>
            <person name="Chen W."/>
            <person name="Huang Y."/>
            <person name="Sun J."/>
            <person name="Men J."/>
            <person name="Liu H."/>
            <person name="Luo F."/>
            <person name="Guo L."/>
            <person name="Lv X."/>
            <person name="Deng C."/>
            <person name="Zhou C."/>
            <person name="Fan Y."/>
            <person name="Li X."/>
            <person name="Huang L."/>
            <person name="Hu Y."/>
            <person name="Liang C."/>
            <person name="Hu X."/>
            <person name="Xu J."/>
            <person name="Yu X."/>
        </authorList>
    </citation>
    <scope>NUCLEOTIDE SEQUENCE [LARGE SCALE GENOMIC DNA]</scope>
    <source>
        <strain evidence="2">Henan</strain>
    </source>
</reference>
<dbReference type="GO" id="GO:0003723">
    <property type="term" value="F:RNA binding"/>
    <property type="evidence" value="ECO:0007669"/>
    <property type="project" value="InterPro"/>
</dbReference>
<dbReference type="Proteomes" id="UP000008909">
    <property type="component" value="Unassembled WGS sequence"/>
</dbReference>
<organism evidence="2 3">
    <name type="scientific">Clonorchis sinensis</name>
    <name type="common">Chinese liver fluke</name>
    <dbReference type="NCBI Taxonomy" id="79923"/>
    <lineage>
        <taxon>Eukaryota</taxon>
        <taxon>Metazoa</taxon>
        <taxon>Spiralia</taxon>
        <taxon>Lophotrochozoa</taxon>
        <taxon>Platyhelminthes</taxon>
        <taxon>Trematoda</taxon>
        <taxon>Digenea</taxon>
        <taxon>Opisthorchiida</taxon>
        <taxon>Opisthorchiata</taxon>
        <taxon>Opisthorchiidae</taxon>
        <taxon>Clonorchis</taxon>
    </lineage>
</organism>
<feature type="domain" description="SURP motif" evidence="1">
    <location>
        <begin position="97"/>
        <end position="139"/>
    </location>
</feature>
<evidence type="ECO:0000313" key="2">
    <source>
        <dbReference type="EMBL" id="GAA50158.1"/>
    </source>
</evidence>
<dbReference type="PANTHER" id="PTHR12323">
    <property type="entry name" value="SR-RELATED CTD ASSOCIATED FACTOR 6"/>
    <property type="match status" value="1"/>
</dbReference>
<dbReference type="EMBL" id="DF143017">
    <property type="protein sequence ID" value="GAA50158.1"/>
    <property type="molecule type" value="Genomic_DNA"/>
</dbReference>
<proteinExistence type="predicted"/>
<dbReference type="PANTHER" id="PTHR12323:SF0">
    <property type="entry name" value="CALCIUM HOMEOSTASIS ENDOPLASMIC RETICULUM PROTEIN"/>
    <property type="match status" value="1"/>
</dbReference>
<dbReference type="Pfam" id="PF01805">
    <property type="entry name" value="Surp"/>
    <property type="match status" value="2"/>
</dbReference>
<dbReference type="InterPro" id="IPR035967">
    <property type="entry name" value="SWAP/Surp_sf"/>
</dbReference>
<dbReference type="SUPFAM" id="SSF109905">
    <property type="entry name" value="Surp module (SWAP domain)"/>
    <property type="match status" value="2"/>
</dbReference>
<evidence type="ECO:0000313" key="3">
    <source>
        <dbReference type="Proteomes" id="UP000008909"/>
    </source>
</evidence>
<accession>G7YB24</accession>
<dbReference type="GO" id="GO:0048471">
    <property type="term" value="C:perinuclear region of cytoplasm"/>
    <property type="evidence" value="ECO:0007669"/>
    <property type="project" value="TreeGrafter"/>
</dbReference>
<reference key="2">
    <citation type="submission" date="2011-10" db="EMBL/GenBank/DDBJ databases">
        <title>The genome and transcriptome sequence of Clonorchis sinensis provide insights into the carcinogenic liver fluke.</title>
        <authorList>
            <person name="Wang X."/>
            <person name="Huang Y."/>
            <person name="Chen W."/>
            <person name="Liu H."/>
            <person name="Guo L."/>
            <person name="Chen Y."/>
            <person name="Luo F."/>
            <person name="Zhou W."/>
            <person name="Sun J."/>
            <person name="Mao Q."/>
            <person name="Liang P."/>
            <person name="Zhou C."/>
            <person name="Tian Y."/>
            <person name="Men J."/>
            <person name="Lv X."/>
            <person name="Huang L."/>
            <person name="Zhou J."/>
            <person name="Hu Y."/>
            <person name="Li R."/>
            <person name="Zhang F."/>
            <person name="Lei H."/>
            <person name="Li X."/>
            <person name="Hu X."/>
            <person name="Liang C."/>
            <person name="Xu J."/>
            <person name="Wu Z."/>
            <person name="Yu X."/>
        </authorList>
    </citation>
    <scope>NUCLEOTIDE SEQUENCE</scope>
    <source>
        <strain>Henan</strain>
    </source>
</reference>
<dbReference type="GO" id="GO:0006874">
    <property type="term" value="P:intracellular calcium ion homeostasis"/>
    <property type="evidence" value="ECO:0007669"/>
    <property type="project" value="TreeGrafter"/>
</dbReference>
<gene>
    <name evidence="2" type="ORF">CLF_104135</name>
</gene>
<feature type="domain" description="SURP motif" evidence="1">
    <location>
        <begin position="15"/>
        <end position="57"/>
    </location>
</feature>
<sequence>MAAPAPPSDLEQRNIIDKLAEFVARNGQDFESLTKEKQRENPKFAFLQGGDYYDYYKYKVEDFRKHWQDQRPYKENYQQSYANHAALPLGDLEQRNIIDKLAEFVARNGQDFESLTKEKQRENPKFAFLQGGDYYDYYKYKVEDFRKHWQDQRPYKENYQQPISLELTAQCYVYVRPFPYTKPLPVSIKNLQDSVFGPPLSLLCVNDLPDVLASPCVLFADD</sequence>
<protein>
    <submittedName>
        <fullName evidence="2">Calcium homeostasis endoplasmic reticulum protein</fullName>
    </submittedName>
</protein>
<dbReference type="SMART" id="SM00648">
    <property type="entry name" value="SWAP"/>
    <property type="match status" value="2"/>
</dbReference>
<evidence type="ECO:0000259" key="1">
    <source>
        <dbReference type="PROSITE" id="PS50128"/>
    </source>
</evidence>
<dbReference type="InterPro" id="IPR000061">
    <property type="entry name" value="Surp"/>
</dbReference>